<keyword evidence="2" id="KW-0472">Membrane</keyword>
<evidence type="ECO:0000313" key="3">
    <source>
        <dbReference type="EMBL" id="CAB3982001.1"/>
    </source>
</evidence>
<keyword evidence="4" id="KW-1185">Reference proteome</keyword>
<keyword evidence="2" id="KW-0812">Transmembrane</keyword>
<accession>A0A7D9HDK2</accession>
<organism evidence="3 4">
    <name type="scientific">Paramuricea clavata</name>
    <name type="common">Red gorgonian</name>
    <name type="synonym">Violescent sea-whip</name>
    <dbReference type="NCBI Taxonomy" id="317549"/>
    <lineage>
        <taxon>Eukaryota</taxon>
        <taxon>Metazoa</taxon>
        <taxon>Cnidaria</taxon>
        <taxon>Anthozoa</taxon>
        <taxon>Octocorallia</taxon>
        <taxon>Malacalcyonacea</taxon>
        <taxon>Plexauridae</taxon>
        <taxon>Paramuricea</taxon>
    </lineage>
</organism>
<feature type="compositionally biased region" description="Polar residues" evidence="1">
    <location>
        <begin position="274"/>
        <end position="284"/>
    </location>
</feature>
<dbReference type="AlphaFoldDB" id="A0A7D9HDK2"/>
<proteinExistence type="predicted"/>
<dbReference type="EMBL" id="CACRXK020000452">
    <property type="protein sequence ID" value="CAB3982001.1"/>
    <property type="molecule type" value="Genomic_DNA"/>
</dbReference>
<dbReference type="Proteomes" id="UP001152795">
    <property type="component" value="Unassembled WGS sequence"/>
</dbReference>
<sequence>MSVFNAQHYISVFLIFNVIKHGVTQRNCSSSSVDCGSKRCCRVSNMPLIKVCSNDCLGKACVNVHHCGGDYSMCCKNNVCTNDINMCGCTSVDDPICRRDDKYCCQARIKHRIRTCKKYCEHHPCSKDYDCAEGECCNSKNVCSPDCSYLRECRTDSDCTHILKCCDFKPSYKTESMKACMYTCSKRCVTNDDCTDQCCGSDKLCTDCNNSAYSWTTFIIIACAIFTIICAALVLTCCCSRRRGRCVFFKPRVDEETFELRNESETEEIIDNVSRVQNNPSDQNLPPPPYSIEDQAFPASQNQEFPPIYRPQET</sequence>
<comment type="caution">
    <text evidence="3">The sequence shown here is derived from an EMBL/GenBank/DDBJ whole genome shotgun (WGS) entry which is preliminary data.</text>
</comment>
<evidence type="ECO:0000313" key="4">
    <source>
        <dbReference type="Proteomes" id="UP001152795"/>
    </source>
</evidence>
<gene>
    <name evidence="3" type="ORF">PACLA_8A002304</name>
</gene>
<protein>
    <submittedName>
        <fullName evidence="3">Uncharacterized protein</fullName>
    </submittedName>
</protein>
<evidence type="ECO:0000256" key="1">
    <source>
        <dbReference type="SAM" id="MobiDB-lite"/>
    </source>
</evidence>
<evidence type="ECO:0000256" key="2">
    <source>
        <dbReference type="SAM" id="Phobius"/>
    </source>
</evidence>
<keyword evidence="2" id="KW-1133">Transmembrane helix</keyword>
<name>A0A7D9HDK2_PARCT</name>
<reference evidence="3" key="1">
    <citation type="submission" date="2020-04" db="EMBL/GenBank/DDBJ databases">
        <authorList>
            <person name="Alioto T."/>
            <person name="Alioto T."/>
            <person name="Gomez Garrido J."/>
        </authorList>
    </citation>
    <scope>NUCLEOTIDE SEQUENCE</scope>
    <source>
        <strain evidence="3">A484AB</strain>
    </source>
</reference>
<dbReference type="OrthoDB" id="10452258at2759"/>
<feature type="transmembrane region" description="Helical" evidence="2">
    <location>
        <begin position="212"/>
        <end position="235"/>
    </location>
</feature>
<feature type="region of interest" description="Disordered" evidence="1">
    <location>
        <begin position="273"/>
        <end position="314"/>
    </location>
</feature>